<dbReference type="Proteomes" id="UP000541444">
    <property type="component" value="Unassembled WGS sequence"/>
</dbReference>
<name>A0A7J7LA56_9MAGN</name>
<keyword evidence="2" id="KW-1185">Reference proteome</keyword>
<reference evidence="1 2" key="1">
    <citation type="journal article" date="2020" name="IScience">
        <title>Genome Sequencing of the Endangered Kingdonia uniflora (Circaeasteraceae, Ranunculales) Reveals Potential Mechanisms of Evolutionary Specialization.</title>
        <authorList>
            <person name="Sun Y."/>
            <person name="Deng T."/>
            <person name="Zhang A."/>
            <person name="Moore M.J."/>
            <person name="Landis J.B."/>
            <person name="Lin N."/>
            <person name="Zhang H."/>
            <person name="Zhang X."/>
            <person name="Huang J."/>
            <person name="Zhang X."/>
            <person name="Sun H."/>
            <person name="Wang H."/>
        </authorList>
    </citation>
    <scope>NUCLEOTIDE SEQUENCE [LARGE SCALE GENOMIC DNA]</scope>
    <source>
        <strain evidence="1">TB1705</strain>
        <tissue evidence="1">Leaf</tissue>
    </source>
</reference>
<accession>A0A7J7LA56</accession>
<proteinExistence type="predicted"/>
<sequence length="117" mass="13330">MQTKEENSTGNSKVLALVQASQEQILEKEYKITEDEECQELALAKQAKLEVILPTAEITETINDVESLTERSPKEDIIKKEAEKLNEDIIHEIICKHKDKGFTSSEPDIAKIYSQFH</sequence>
<comment type="caution">
    <text evidence="1">The sequence shown here is derived from an EMBL/GenBank/DDBJ whole genome shotgun (WGS) entry which is preliminary data.</text>
</comment>
<organism evidence="1 2">
    <name type="scientific">Kingdonia uniflora</name>
    <dbReference type="NCBI Taxonomy" id="39325"/>
    <lineage>
        <taxon>Eukaryota</taxon>
        <taxon>Viridiplantae</taxon>
        <taxon>Streptophyta</taxon>
        <taxon>Embryophyta</taxon>
        <taxon>Tracheophyta</taxon>
        <taxon>Spermatophyta</taxon>
        <taxon>Magnoliopsida</taxon>
        <taxon>Ranunculales</taxon>
        <taxon>Circaeasteraceae</taxon>
        <taxon>Kingdonia</taxon>
    </lineage>
</organism>
<protein>
    <submittedName>
        <fullName evidence="1">Uncharacterized protein</fullName>
    </submittedName>
</protein>
<evidence type="ECO:0000313" key="1">
    <source>
        <dbReference type="EMBL" id="KAF6139515.1"/>
    </source>
</evidence>
<gene>
    <name evidence="1" type="ORF">GIB67_015472</name>
</gene>
<dbReference type="AlphaFoldDB" id="A0A7J7LA56"/>
<dbReference type="EMBL" id="JACGCM010002464">
    <property type="protein sequence ID" value="KAF6139515.1"/>
    <property type="molecule type" value="Genomic_DNA"/>
</dbReference>
<evidence type="ECO:0000313" key="2">
    <source>
        <dbReference type="Proteomes" id="UP000541444"/>
    </source>
</evidence>